<dbReference type="Pfam" id="PF03747">
    <property type="entry name" value="ADP_ribosyl_GH"/>
    <property type="match status" value="1"/>
</dbReference>
<dbReference type="AlphaFoldDB" id="A0A517PUE0"/>
<dbReference type="Gene3D" id="1.10.4080.10">
    <property type="entry name" value="ADP-ribosylation/Crystallin J1"/>
    <property type="match status" value="1"/>
</dbReference>
<dbReference type="PANTHER" id="PTHR16222">
    <property type="entry name" value="ADP-RIBOSYLGLYCOHYDROLASE"/>
    <property type="match status" value="1"/>
</dbReference>
<reference evidence="2 3" key="1">
    <citation type="submission" date="2019-02" db="EMBL/GenBank/DDBJ databases">
        <title>Deep-cultivation of Planctomycetes and their phenomic and genomic characterization uncovers novel biology.</title>
        <authorList>
            <person name="Wiegand S."/>
            <person name="Jogler M."/>
            <person name="Boedeker C."/>
            <person name="Pinto D."/>
            <person name="Vollmers J."/>
            <person name="Rivas-Marin E."/>
            <person name="Kohn T."/>
            <person name="Peeters S.H."/>
            <person name="Heuer A."/>
            <person name="Rast P."/>
            <person name="Oberbeckmann S."/>
            <person name="Bunk B."/>
            <person name="Jeske O."/>
            <person name="Meyerdierks A."/>
            <person name="Storesund J.E."/>
            <person name="Kallscheuer N."/>
            <person name="Luecker S."/>
            <person name="Lage O.M."/>
            <person name="Pohl T."/>
            <person name="Merkel B.J."/>
            <person name="Hornburger P."/>
            <person name="Mueller R.-W."/>
            <person name="Bruemmer F."/>
            <person name="Labrenz M."/>
            <person name="Spormann A.M."/>
            <person name="Op den Camp H."/>
            <person name="Overmann J."/>
            <person name="Amann R."/>
            <person name="Jetten M.S.M."/>
            <person name="Mascher T."/>
            <person name="Medema M.H."/>
            <person name="Devos D.P."/>
            <person name="Kaster A.-K."/>
            <person name="Ovreas L."/>
            <person name="Rohde M."/>
            <person name="Galperin M.Y."/>
            <person name="Jogler C."/>
        </authorList>
    </citation>
    <scope>NUCLEOTIDE SEQUENCE [LARGE SCALE GENOMIC DNA]</scope>
    <source>
        <strain evidence="2 3">HG66A1</strain>
    </source>
</reference>
<sequence>MDNYSRILGCLLGTAVGDAVGLKREGLSRKRSRRLYGGPPLSPDLFLNRGYCSDDTEHTLMVGRALVLSRGVPEDFERRLGRDLKHWLLTLPAGIGRATLRSCLKLLVGVAPQNSGVFSAGNGPAMRSALLGLCASSESHLQELVLRSSRITHKDPRAEQGALLVARAARLSLTEPGQSPREFLANSVSQIQDAELKSAIENAVEHLARQSTPEEYAHDQGWSNGISGYINQTVPAALYCWAYTADDFRQSVENAVMLGGDADSVAAIAGAISGANLGVEVIPGEWKQQLAEWPRTIAWMESLAECLSQMDETADPQAPPPMHWLATIPRNLLFAAVVISLGGRRLLPPY</sequence>
<keyword evidence="3" id="KW-1185">Reference proteome</keyword>
<dbReference type="EC" id="3.2.2.24" evidence="2"/>
<feature type="binding site" evidence="1">
    <location>
        <position position="263"/>
    </location>
    <ligand>
        <name>Mg(2+)</name>
        <dbReference type="ChEBI" id="CHEBI:18420"/>
        <label>1</label>
    </ligand>
</feature>
<keyword evidence="1" id="KW-0460">Magnesium</keyword>
<dbReference type="OrthoDB" id="9798107at2"/>
<keyword evidence="2" id="KW-0378">Hydrolase</keyword>
<gene>
    <name evidence="2" type="primary">draG_2</name>
    <name evidence="2" type="ORF">HG66A1_47880</name>
</gene>
<dbReference type="EMBL" id="CP036266">
    <property type="protein sequence ID" value="QDT22977.1"/>
    <property type="molecule type" value="Genomic_DNA"/>
</dbReference>
<feature type="binding site" evidence="1">
    <location>
        <position position="261"/>
    </location>
    <ligand>
        <name>Mg(2+)</name>
        <dbReference type="ChEBI" id="CHEBI:18420"/>
        <label>1</label>
    </ligand>
</feature>
<dbReference type="RefSeq" id="WP_145189693.1">
    <property type="nucleotide sequence ID" value="NZ_CP036266.1"/>
</dbReference>
<feature type="binding site" evidence="1">
    <location>
        <position position="53"/>
    </location>
    <ligand>
        <name>Mg(2+)</name>
        <dbReference type="ChEBI" id="CHEBI:18420"/>
        <label>1</label>
    </ligand>
</feature>
<proteinExistence type="predicted"/>
<name>A0A517PUE0_9PLAN</name>
<evidence type="ECO:0000313" key="3">
    <source>
        <dbReference type="Proteomes" id="UP000320421"/>
    </source>
</evidence>
<keyword evidence="2" id="KW-0326">Glycosidase</keyword>
<organism evidence="2 3">
    <name type="scientific">Gimesia chilikensis</name>
    <dbReference type="NCBI Taxonomy" id="2605989"/>
    <lineage>
        <taxon>Bacteria</taxon>
        <taxon>Pseudomonadati</taxon>
        <taxon>Planctomycetota</taxon>
        <taxon>Planctomycetia</taxon>
        <taxon>Planctomycetales</taxon>
        <taxon>Planctomycetaceae</taxon>
        <taxon>Gimesia</taxon>
    </lineage>
</organism>
<keyword evidence="1" id="KW-0479">Metal-binding</keyword>
<dbReference type="GO" id="GO:0046872">
    <property type="term" value="F:metal ion binding"/>
    <property type="evidence" value="ECO:0007669"/>
    <property type="project" value="UniProtKB-KW"/>
</dbReference>
<dbReference type="InterPro" id="IPR036705">
    <property type="entry name" value="Ribosyl_crysJ1_sf"/>
</dbReference>
<protein>
    <submittedName>
        <fullName evidence="2">ADP-ribosyl-[dinitrogen reductase] glycohydrolase</fullName>
        <ecNumber evidence="2">3.2.2.24</ecNumber>
    </submittedName>
</protein>
<dbReference type="Proteomes" id="UP000320421">
    <property type="component" value="Chromosome"/>
</dbReference>
<evidence type="ECO:0000313" key="2">
    <source>
        <dbReference type="EMBL" id="QDT22977.1"/>
    </source>
</evidence>
<feature type="binding site" evidence="1">
    <location>
        <position position="264"/>
    </location>
    <ligand>
        <name>Mg(2+)</name>
        <dbReference type="ChEBI" id="CHEBI:18420"/>
        <label>1</label>
    </ligand>
</feature>
<evidence type="ECO:0000256" key="1">
    <source>
        <dbReference type="PIRSR" id="PIRSR605502-1"/>
    </source>
</evidence>
<dbReference type="SUPFAM" id="SSF101478">
    <property type="entry name" value="ADP-ribosylglycohydrolase"/>
    <property type="match status" value="1"/>
</dbReference>
<dbReference type="PANTHER" id="PTHR16222:SF12">
    <property type="entry name" value="ADP-RIBOSYLGLYCOHYDROLASE-RELATED"/>
    <property type="match status" value="1"/>
</dbReference>
<feature type="binding site" evidence="1">
    <location>
        <position position="54"/>
    </location>
    <ligand>
        <name>Mg(2+)</name>
        <dbReference type="ChEBI" id="CHEBI:18420"/>
        <label>1</label>
    </ligand>
</feature>
<dbReference type="GO" id="GO:0047407">
    <property type="term" value="F:ADP-ribosyl-[dinitrogen reductase] hydrolase activity"/>
    <property type="evidence" value="ECO:0007669"/>
    <property type="project" value="UniProtKB-EC"/>
</dbReference>
<accession>A0A517PUE0</accession>
<dbReference type="InterPro" id="IPR050792">
    <property type="entry name" value="ADP-ribosylglycohydrolase"/>
</dbReference>
<dbReference type="InterPro" id="IPR005502">
    <property type="entry name" value="Ribosyl_crysJ1"/>
</dbReference>
<feature type="binding site" evidence="1">
    <location>
        <position position="55"/>
    </location>
    <ligand>
        <name>Mg(2+)</name>
        <dbReference type="ChEBI" id="CHEBI:18420"/>
        <label>1</label>
    </ligand>
</feature>
<comment type="cofactor">
    <cofactor evidence="1">
        <name>Mg(2+)</name>
        <dbReference type="ChEBI" id="CHEBI:18420"/>
    </cofactor>
    <text evidence="1">Binds 2 magnesium ions per subunit.</text>
</comment>